<evidence type="ECO:0000313" key="2">
    <source>
        <dbReference type="EMBL" id="SKC37245.1"/>
    </source>
</evidence>
<reference evidence="2 3" key="1">
    <citation type="submission" date="2017-02" db="EMBL/GenBank/DDBJ databases">
        <authorList>
            <person name="Varghese N."/>
            <person name="Submissions S."/>
        </authorList>
    </citation>
    <scope>NUCLEOTIDE SEQUENCE [LARGE SCALE GENOMIC DNA]</scope>
    <source>
        <strain evidence="2 3">VKM Ac-1787</strain>
    </source>
</reference>
<sequence length="139" mass="15576">MEFVRTFARWLLGAALVFAGVGHLTFARQSFVAQVPQWLPLPVDVVVVASGVVEILLGLSLILLARYRVAVGWIVAAFFVAVFPGNIEQFVRGTDAFGLDSDIARAVRLVFQPVLVLWALWPTGAWRAWRSRRRRNTTR</sequence>
<organism evidence="2 3">
    <name type="scientific">Plantibacter cousiniae</name>
    <name type="common">nom. nud.</name>
    <dbReference type="NCBI Taxonomy" id="199709"/>
    <lineage>
        <taxon>Bacteria</taxon>
        <taxon>Bacillati</taxon>
        <taxon>Actinomycetota</taxon>
        <taxon>Actinomycetes</taxon>
        <taxon>Micrococcales</taxon>
        <taxon>Microbacteriaceae</taxon>
        <taxon>Plantibacter</taxon>
    </lineage>
</organism>
<dbReference type="EMBL" id="FUZO01000001">
    <property type="protein sequence ID" value="SKC37245.1"/>
    <property type="molecule type" value="Genomic_DNA"/>
</dbReference>
<feature type="transmembrane region" description="Helical" evidence="1">
    <location>
        <begin position="107"/>
        <end position="129"/>
    </location>
</feature>
<dbReference type="PANTHER" id="PTHR36974:SF1">
    <property type="entry name" value="DOXX FAMILY MEMBRANE PROTEIN"/>
    <property type="match status" value="1"/>
</dbReference>
<proteinExistence type="predicted"/>
<keyword evidence="1" id="KW-1133">Transmembrane helix</keyword>
<name>A0ABY1LH38_9MICO</name>
<protein>
    <submittedName>
        <fullName evidence="2">Uncharacterized membrane protein</fullName>
    </submittedName>
</protein>
<feature type="transmembrane region" description="Helical" evidence="1">
    <location>
        <begin position="43"/>
        <end position="63"/>
    </location>
</feature>
<keyword evidence="3" id="KW-1185">Reference proteome</keyword>
<evidence type="ECO:0000256" key="1">
    <source>
        <dbReference type="SAM" id="Phobius"/>
    </source>
</evidence>
<comment type="caution">
    <text evidence="2">The sequence shown here is derived from an EMBL/GenBank/DDBJ whole genome shotgun (WGS) entry which is preliminary data.</text>
</comment>
<keyword evidence="1" id="KW-0812">Transmembrane</keyword>
<evidence type="ECO:0000313" key="3">
    <source>
        <dbReference type="Proteomes" id="UP000190827"/>
    </source>
</evidence>
<accession>A0ABY1LH38</accession>
<gene>
    <name evidence="2" type="ORF">SAMN06295973_0257</name>
</gene>
<dbReference type="RefSeq" id="WP_079704366.1">
    <property type="nucleotide sequence ID" value="NZ_FUZO01000001.1"/>
</dbReference>
<keyword evidence="1" id="KW-0472">Membrane</keyword>
<dbReference type="PANTHER" id="PTHR36974">
    <property type="entry name" value="MEMBRANE PROTEIN-RELATED"/>
    <property type="match status" value="1"/>
</dbReference>
<dbReference type="Proteomes" id="UP000190827">
    <property type="component" value="Unassembled WGS sequence"/>
</dbReference>
<feature type="transmembrane region" description="Helical" evidence="1">
    <location>
        <begin position="70"/>
        <end position="87"/>
    </location>
</feature>